<evidence type="ECO:0000313" key="3">
    <source>
        <dbReference type="EMBL" id="KOS47133.1"/>
    </source>
</evidence>
<proteinExistence type="predicted"/>
<evidence type="ECO:0000256" key="1">
    <source>
        <dbReference type="SAM" id="Coils"/>
    </source>
</evidence>
<comment type="caution">
    <text evidence="3">The sequence shown here is derived from an EMBL/GenBank/DDBJ whole genome shotgun (WGS) entry which is preliminary data.</text>
</comment>
<organism evidence="3 4">
    <name type="scientific">Penicillium nordicum</name>
    <dbReference type="NCBI Taxonomy" id="229535"/>
    <lineage>
        <taxon>Eukaryota</taxon>
        <taxon>Fungi</taxon>
        <taxon>Dikarya</taxon>
        <taxon>Ascomycota</taxon>
        <taxon>Pezizomycotina</taxon>
        <taxon>Eurotiomycetes</taxon>
        <taxon>Eurotiomycetidae</taxon>
        <taxon>Eurotiales</taxon>
        <taxon>Aspergillaceae</taxon>
        <taxon>Penicillium</taxon>
    </lineage>
</organism>
<keyword evidence="4" id="KW-1185">Reference proteome</keyword>
<dbReference type="OrthoDB" id="4403049at2759"/>
<accession>A0A0M9WJE9</accession>
<keyword evidence="1" id="KW-0175">Coiled coil</keyword>
<protein>
    <submittedName>
        <fullName evidence="3">Uncharacterized protein</fullName>
    </submittedName>
</protein>
<evidence type="ECO:0000313" key="4">
    <source>
        <dbReference type="Proteomes" id="UP000037696"/>
    </source>
</evidence>
<name>A0A0M9WJE9_9EURO</name>
<dbReference type="AlphaFoldDB" id="A0A0M9WJE9"/>
<dbReference type="EMBL" id="LHQQ01000020">
    <property type="protein sequence ID" value="KOS47133.1"/>
    <property type="molecule type" value="Genomic_DNA"/>
</dbReference>
<reference evidence="3 4" key="1">
    <citation type="submission" date="2015-08" db="EMBL/GenBank/DDBJ databases">
        <title>Genome sequencing of Penicillium nordicum.</title>
        <authorList>
            <person name="Nguyen H.D."/>
            <person name="Seifert K.A."/>
        </authorList>
    </citation>
    <scope>NUCLEOTIDE SEQUENCE [LARGE SCALE GENOMIC DNA]</scope>
    <source>
        <strain evidence="3 4">DAOMC 185683</strain>
    </source>
</reference>
<sequence>MTDANDKKLSSTTPMAGSASGSASGMDRNAEETMRLAIARFRNRMAAANKKFLQDRINEIEGKNLATEEEKRCRLRQYKYMDNVKWDDEDPETCGSGKKIRIPPQTPVKDLDIPAILNVLPSYEPVDGVELPLLRADQWRQMYLNTVQRVGQQQADAIVAEDDEELDDACTWHKDHRPMTIPPCDELALFLKYAQGVADVDFRLSGIAPFTPAWSIGVKDEELEELDERQRRDKLADPELLKREQERLQRELEDELENKNLQAFIDDDLDVRAGFIAGIGFNQRYECPAWYSAYVYCRLMADDDEDENKHKDEDIRDAANIREWGWRVVFYKAEVDNPTPLYGRKARFDSIPEFLDWYASWLHHIDARALLSLRRHAAGCETDCESDCEDH</sequence>
<evidence type="ECO:0000256" key="2">
    <source>
        <dbReference type="SAM" id="MobiDB-lite"/>
    </source>
</evidence>
<dbReference type="Proteomes" id="UP000037696">
    <property type="component" value="Unassembled WGS sequence"/>
</dbReference>
<feature type="compositionally biased region" description="Low complexity" evidence="2">
    <location>
        <begin position="16"/>
        <end position="25"/>
    </location>
</feature>
<gene>
    <name evidence="3" type="ORF">ACN38_g1952</name>
</gene>
<feature type="coiled-coil region" evidence="1">
    <location>
        <begin position="43"/>
        <end position="70"/>
    </location>
</feature>
<feature type="region of interest" description="Disordered" evidence="2">
    <location>
        <begin position="1"/>
        <end position="28"/>
    </location>
</feature>